<keyword evidence="2" id="KW-1185">Reference proteome</keyword>
<protein>
    <submittedName>
        <fullName evidence="1">Uncharacterized protein</fullName>
    </submittedName>
</protein>
<proteinExistence type="predicted"/>
<name>A0A7L4UN33_BALHA</name>
<evidence type="ECO:0000313" key="1">
    <source>
        <dbReference type="EMBL" id="PVX48802.1"/>
    </source>
</evidence>
<comment type="caution">
    <text evidence="1">The sequence shown here is derived from an EMBL/GenBank/DDBJ whole genome shotgun (WGS) entry which is preliminary data.</text>
</comment>
<dbReference type="EMBL" id="QENZ01000010">
    <property type="protein sequence ID" value="PVX48802.1"/>
    <property type="molecule type" value="Genomic_DNA"/>
</dbReference>
<reference evidence="1 2" key="1">
    <citation type="submission" date="2018-05" db="EMBL/GenBank/DDBJ databases">
        <title>Genomic Encyclopedia of Type Strains, Phase IV (KMG-IV): sequencing the most valuable type-strain genomes for metagenomic binning, comparative biology and taxonomic classification.</title>
        <authorList>
            <person name="Goeker M."/>
        </authorList>
    </citation>
    <scope>NUCLEOTIDE SEQUENCE [LARGE SCALE GENOMIC DNA]</scope>
    <source>
        <strain evidence="1 2">DSM 28579</strain>
    </source>
</reference>
<sequence>MYGDKFKNFVSKGVGNYYIGTGNPNSNTLLIGKESAIDTNDTIGRKWYNDNALSWSNHIESNTCEVLEYSVDHNHPLRAGWGKNTWSKYQKLSEIIRENESQPYYVDFLKHSFTTEINDAPMLKTSDADKSGIPARKMLFKSSKFIQDFPVVVLACSDYIKNNDDIREIDDIFGVTYAGDENGKFWYNKGNWFFLHYSLDRKKLVIHTRQLSADVKNELLVDMGTIIRKHLIDIGEIESTNR</sequence>
<accession>A0A7L4UN33</accession>
<dbReference type="AlphaFoldDB" id="A0A7L4UN33"/>
<evidence type="ECO:0000313" key="2">
    <source>
        <dbReference type="Proteomes" id="UP000251835"/>
    </source>
</evidence>
<organism evidence="1 2">
    <name type="scientific">Balneicella halophila</name>
    <dbReference type="NCBI Taxonomy" id="1537566"/>
    <lineage>
        <taxon>Bacteria</taxon>
        <taxon>Pseudomonadati</taxon>
        <taxon>Bacteroidota</taxon>
        <taxon>Bacteroidia</taxon>
        <taxon>Bacteroidales</taxon>
        <taxon>Balneicellaceae</taxon>
        <taxon>Balneicella</taxon>
    </lineage>
</organism>
<dbReference type="Proteomes" id="UP000251835">
    <property type="component" value="Unassembled WGS sequence"/>
</dbReference>
<gene>
    <name evidence="1" type="ORF">C7377_1888</name>
</gene>
<dbReference type="OrthoDB" id="1075713at2"/>
<dbReference type="RefSeq" id="WP_116497087.1">
    <property type="nucleotide sequence ID" value="NZ_QENZ01000010.1"/>
</dbReference>